<proteinExistence type="predicted"/>
<dbReference type="STRING" id="56193.YP76_20170"/>
<dbReference type="Proteomes" id="UP000033874">
    <property type="component" value="Unassembled WGS sequence"/>
</dbReference>
<evidence type="ECO:0000313" key="1">
    <source>
        <dbReference type="EMBL" id="KKW90323.1"/>
    </source>
</evidence>
<dbReference type="EMBL" id="LBIC01000010">
    <property type="protein sequence ID" value="KKW90323.1"/>
    <property type="molecule type" value="Genomic_DNA"/>
</dbReference>
<dbReference type="AlphaFoldDB" id="A0A0M3AK38"/>
<sequence>MTTPNKHCTVRIDRGKYDRLVALASERGCTPSDLIRTAIDNFLSSGQLLTSSQRRIARIGEFQHLALDIIIREQFPEYRDRIIAETDKRLELYHGA</sequence>
<name>A0A0M3AK38_9SPHN</name>
<evidence type="ECO:0008006" key="3">
    <source>
        <dbReference type="Google" id="ProtNLM"/>
    </source>
</evidence>
<keyword evidence="2" id="KW-1185">Reference proteome</keyword>
<comment type="caution">
    <text evidence="1">The sequence shown here is derived from an EMBL/GenBank/DDBJ whole genome shotgun (WGS) entry which is preliminary data.</text>
</comment>
<dbReference type="RefSeq" id="WP_046765409.1">
    <property type="nucleotide sequence ID" value="NZ_LBIC01000010.1"/>
</dbReference>
<gene>
    <name evidence="1" type="ORF">YP76_20170</name>
</gene>
<organism evidence="1 2">
    <name type="scientific">Sphingobium chungbukense</name>
    <dbReference type="NCBI Taxonomy" id="56193"/>
    <lineage>
        <taxon>Bacteria</taxon>
        <taxon>Pseudomonadati</taxon>
        <taxon>Pseudomonadota</taxon>
        <taxon>Alphaproteobacteria</taxon>
        <taxon>Sphingomonadales</taxon>
        <taxon>Sphingomonadaceae</taxon>
        <taxon>Sphingobium</taxon>
    </lineage>
</organism>
<dbReference type="PATRIC" id="fig|56193.3.peg.4239"/>
<protein>
    <recommendedName>
        <fullName evidence="3">Ribbon-helix-helix protein CopG domain-containing protein</fullName>
    </recommendedName>
</protein>
<accession>A0A0M3AK38</accession>
<evidence type="ECO:0000313" key="2">
    <source>
        <dbReference type="Proteomes" id="UP000033874"/>
    </source>
</evidence>
<reference evidence="1 2" key="1">
    <citation type="submission" date="2015-04" db="EMBL/GenBank/DDBJ databases">
        <title>Genome sequence of aromatic hydrocarbons-degrading Sphingobium chungbukense DJ77.</title>
        <authorList>
            <person name="Kim Y.-C."/>
            <person name="Chae J.-C."/>
        </authorList>
    </citation>
    <scope>NUCLEOTIDE SEQUENCE [LARGE SCALE GENOMIC DNA]</scope>
    <source>
        <strain evidence="1 2">DJ77</strain>
    </source>
</reference>